<dbReference type="GO" id="GO:0007166">
    <property type="term" value="P:cell surface receptor signaling pathway"/>
    <property type="evidence" value="ECO:0007669"/>
    <property type="project" value="TreeGrafter"/>
</dbReference>
<evidence type="ECO:0000256" key="2">
    <source>
        <dbReference type="ARBA" id="ARBA00022475"/>
    </source>
</evidence>
<evidence type="ECO:0000256" key="8">
    <source>
        <dbReference type="ARBA" id="ARBA00023170"/>
    </source>
</evidence>
<dbReference type="SMART" id="SM00409">
    <property type="entry name" value="IG"/>
    <property type="match status" value="1"/>
</dbReference>
<dbReference type="OMA" id="IMARNNT"/>
<evidence type="ECO:0000256" key="3">
    <source>
        <dbReference type="ARBA" id="ARBA00022692"/>
    </source>
</evidence>
<evidence type="ECO:0000313" key="13">
    <source>
        <dbReference type="Ensembl" id="ENSCMIP00000032961.1"/>
    </source>
</evidence>
<comment type="subcellular location">
    <subcellularLocation>
        <location evidence="1">Cell membrane</location>
        <topology evidence="1">Single-pass type I membrane protein</topology>
    </subcellularLocation>
</comment>
<sequence length="278" mass="31628">MRRLEVMIRRFGLEVRVSKMPQTIIRGETALLQCAFNVTGDEPLDHITIQWLHMGSNALVHSYYYGSDQLKLQSAQYSGRTSLFPDQFKHGNISLKLQGVRPSDAGQYKCHVSTLMETYYTEPNLMIRHNPPSIILSFESEGYPKADVLWYSGEEKLEPVLSETVYQQTTDNLYLLKSIMARNNTSLSEKYTFVLRNDAVKQTILRPVHLLGIGKALNFIYLGASSLYVVIMAVSLIALVALLVIIALNIMLSRRRNLQDSQRLKERMDVINGILLSQ</sequence>
<evidence type="ECO:0000256" key="4">
    <source>
        <dbReference type="ARBA" id="ARBA00022729"/>
    </source>
</evidence>
<dbReference type="PROSITE" id="PS50835">
    <property type="entry name" value="IG_LIKE"/>
    <property type="match status" value="1"/>
</dbReference>
<dbReference type="Gene3D" id="2.60.40.10">
    <property type="entry name" value="Immunoglobulins"/>
    <property type="match status" value="2"/>
</dbReference>
<dbReference type="InterPro" id="IPR013106">
    <property type="entry name" value="Ig_V-set"/>
</dbReference>
<evidence type="ECO:0000256" key="5">
    <source>
        <dbReference type="ARBA" id="ARBA00022989"/>
    </source>
</evidence>
<evidence type="ECO:0000256" key="7">
    <source>
        <dbReference type="ARBA" id="ARBA00023157"/>
    </source>
</evidence>
<reference evidence="13" key="4">
    <citation type="submission" date="2025-08" db="UniProtKB">
        <authorList>
            <consortium name="Ensembl"/>
        </authorList>
    </citation>
    <scope>IDENTIFICATION</scope>
</reference>
<dbReference type="InterPro" id="IPR051713">
    <property type="entry name" value="T-cell_Activation_Regulation"/>
</dbReference>
<organism evidence="13 14">
    <name type="scientific">Callorhinchus milii</name>
    <name type="common">Ghost shark</name>
    <dbReference type="NCBI Taxonomy" id="7868"/>
    <lineage>
        <taxon>Eukaryota</taxon>
        <taxon>Metazoa</taxon>
        <taxon>Chordata</taxon>
        <taxon>Craniata</taxon>
        <taxon>Vertebrata</taxon>
        <taxon>Chondrichthyes</taxon>
        <taxon>Holocephali</taxon>
        <taxon>Chimaeriformes</taxon>
        <taxon>Callorhinchidae</taxon>
        <taxon>Callorhinchus</taxon>
    </lineage>
</organism>
<dbReference type="PANTHER" id="PTHR25466:SF14">
    <property type="entry name" value="BUTYROPHILIN SUBFAMILY 2 MEMBER A2-LIKE-RELATED"/>
    <property type="match status" value="1"/>
</dbReference>
<feature type="domain" description="Ig-like" evidence="12">
    <location>
        <begin position="27"/>
        <end position="121"/>
    </location>
</feature>
<reference evidence="14" key="2">
    <citation type="journal article" date="2007" name="PLoS Biol.">
        <title>Survey sequencing and comparative analysis of the elephant shark (Callorhinchus milii) genome.</title>
        <authorList>
            <person name="Venkatesh B."/>
            <person name="Kirkness E.F."/>
            <person name="Loh Y.H."/>
            <person name="Halpern A.L."/>
            <person name="Lee A.P."/>
            <person name="Johnson J."/>
            <person name="Dandona N."/>
            <person name="Viswanathan L.D."/>
            <person name="Tay A."/>
            <person name="Venter J.C."/>
            <person name="Strausberg R.L."/>
            <person name="Brenner S."/>
        </authorList>
    </citation>
    <scope>NUCLEOTIDE SEQUENCE [LARGE SCALE GENOMIC DNA]</scope>
</reference>
<reference evidence="14" key="1">
    <citation type="journal article" date="2006" name="Science">
        <title>Ancient noncoding elements conserved in the human genome.</title>
        <authorList>
            <person name="Venkatesh B."/>
            <person name="Kirkness E.F."/>
            <person name="Loh Y.H."/>
            <person name="Halpern A.L."/>
            <person name="Lee A.P."/>
            <person name="Johnson J."/>
            <person name="Dandona N."/>
            <person name="Viswanathan L.D."/>
            <person name="Tay A."/>
            <person name="Venter J.C."/>
            <person name="Strausberg R.L."/>
            <person name="Brenner S."/>
        </authorList>
    </citation>
    <scope>NUCLEOTIDE SEQUENCE [LARGE SCALE GENOMIC DNA]</scope>
</reference>
<keyword evidence="6 11" id="KW-0472">Membrane</keyword>
<dbReference type="GeneTree" id="ENSGT00940000154641"/>
<dbReference type="Proteomes" id="UP000314986">
    <property type="component" value="Unassembled WGS sequence"/>
</dbReference>
<keyword evidence="8" id="KW-0675">Receptor</keyword>
<evidence type="ECO:0000313" key="14">
    <source>
        <dbReference type="Proteomes" id="UP000314986"/>
    </source>
</evidence>
<keyword evidence="3 11" id="KW-0812">Transmembrane</keyword>
<reference evidence="13" key="5">
    <citation type="submission" date="2025-09" db="UniProtKB">
        <authorList>
            <consortium name="Ensembl"/>
        </authorList>
    </citation>
    <scope>IDENTIFICATION</scope>
</reference>
<proteinExistence type="predicted"/>
<dbReference type="InterPro" id="IPR003599">
    <property type="entry name" value="Ig_sub"/>
</dbReference>
<keyword evidence="14" id="KW-1185">Reference proteome</keyword>
<keyword evidence="4" id="KW-0732">Signal</keyword>
<keyword evidence="7" id="KW-1015">Disulfide bond</keyword>
<dbReference type="GO" id="GO:0071222">
    <property type="term" value="P:cellular response to lipopolysaccharide"/>
    <property type="evidence" value="ECO:0007669"/>
    <property type="project" value="TreeGrafter"/>
</dbReference>
<reference evidence="14" key="3">
    <citation type="journal article" date="2014" name="Nature">
        <title>Elephant shark genome provides unique insights into gnathostome evolution.</title>
        <authorList>
            <consortium name="International Elephant Shark Genome Sequencing Consortium"/>
            <person name="Venkatesh B."/>
            <person name="Lee A.P."/>
            <person name="Ravi V."/>
            <person name="Maurya A.K."/>
            <person name="Lian M.M."/>
            <person name="Swann J.B."/>
            <person name="Ohta Y."/>
            <person name="Flajnik M.F."/>
            <person name="Sutoh Y."/>
            <person name="Kasahara M."/>
            <person name="Hoon S."/>
            <person name="Gangu V."/>
            <person name="Roy S.W."/>
            <person name="Irimia M."/>
            <person name="Korzh V."/>
            <person name="Kondrychyn I."/>
            <person name="Lim Z.W."/>
            <person name="Tay B.H."/>
            <person name="Tohari S."/>
            <person name="Kong K.W."/>
            <person name="Ho S."/>
            <person name="Lorente-Galdos B."/>
            <person name="Quilez J."/>
            <person name="Marques-Bonet T."/>
            <person name="Raney B.J."/>
            <person name="Ingham P.W."/>
            <person name="Tay A."/>
            <person name="Hillier L.W."/>
            <person name="Minx P."/>
            <person name="Boehm T."/>
            <person name="Wilson R.K."/>
            <person name="Brenner S."/>
            <person name="Warren W.C."/>
        </authorList>
    </citation>
    <scope>NUCLEOTIDE SEQUENCE [LARGE SCALE GENOMIC DNA]</scope>
</reference>
<dbReference type="Ensembl" id="ENSCMIT00000033466.1">
    <property type="protein sequence ID" value="ENSCMIP00000032961.1"/>
    <property type="gene ID" value="ENSCMIG00000014090.1"/>
</dbReference>
<evidence type="ECO:0000256" key="10">
    <source>
        <dbReference type="ARBA" id="ARBA00023319"/>
    </source>
</evidence>
<dbReference type="GO" id="GO:0042130">
    <property type="term" value="P:negative regulation of T cell proliferation"/>
    <property type="evidence" value="ECO:0007669"/>
    <property type="project" value="TreeGrafter"/>
</dbReference>
<dbReference type="GO" id="GO:0009897">
    <property type="term" value="C:external side of plasma membrane"/>
    <property type="evidence" value="ECO:0007669"/>
    <property type="project" value="TreeGrafter"/>
</dbReference>
<evidence type="ECO:0000259" key="12">
    <source>
        <dbReference type="PROSITE" id="PS50835"/>
    </source>
</evidence>
<evidence type="ECO:0000256" key="1">
    <source>
        <dbReference type="ARBA" id="ARBA00004251"/>
    </source>
</evidence>
<dbReference type="GO" id="GO:0031295">
    <property type="term" value="P:T cell costimulation"/>
    <property type="evidence" value="ECO:0007669"/>
    <property type="project" value="TreeGrafter"/>
</dbReference>
<dbReference type="InParanoid" id="A0A4W3J016"/>
<keyword evidence="10" id="KW-0393">Immunoglobulin domain</keyword>
<dbReference type="InterPro" id="IPR013783">
    <property type="entry name" value="Ig-like_fold"/>
</dbReference>
<keyword evidence="5 11" id="KW-1133">Transmembrane helix</keyword>
<keyword evidence="2" id="KW-1003">Cell membrane</keyword>
<accession>A0A4W3J016</accession>
<dbReference type="AlphaFoldDB" id="A0A4W3J016"/>
<dbReference type="GO" id="GO:0042102">
    <property type="term" value="P:positive regulation of T cell proliferation"/>
    <property type="evidence" value="ECO:0007669"/>
    <property type="project" value="TreeGrafter"/>
</dbReference>
<evidence type="ECO:0000256" key="9">
    <source>
        <dbReference type="ARBA" id="ARBA00023180"/>
    </source>
</evidence>
<dbReference type="InterPro" id="IPR036179">
    <property type="entry name" value="Ig-like_dom_sf"/>
</dbReference>
<feature type="transmembrane region" description="Helical" evidence="11">
    <location>
        <begin position="227"/>
        <end position="252"/>
    </location>
</feature>
<dbReference type="Pfam" id="PF07686">
    <property type="entry name" value="V-set"/>
    <property type="match status" value="1"/>
</dbReference>
<dbReference type="InterPro" id="IPR007110">
    <property type="entry name" value="Ig-like_dom"/>
</dbReference>
<keyword evidence="9" id="KW-0325">Glycoprotein</keyword>
<dbReference type="SUPFAM" id="SSF48726">
    <property type="entry name" value="Immunoglobulin"/>
    <property type="match status" value="2"/>
</dbReference>
<evidence type="ECO:0000256" key="11">
    <source>
        <dbReference type="SAM" id="Phobius"/>
    </source>
</evidence>
<evidence type="ECO:0000256" key="6">
    <source>
        <dbReference type="ARBA" id="ARBA00023136"/>
    </source>
</evidence>
<name>A0A4W3J016_CALMI</name>
<dbReference type="PANTHER" id="PTHR25466">
    <property type="entry name" value="T-LYMPHOCYTE ACTIVATION ANTIGEN"/>
    <property type="match status" value="1"/>
</dbReference>
<dbReference type="GO" id="GO:0006955">
    <property type="term" value="P:immune response"/>
    <property type="evidence" value="ECO:0007669"/>
    <property type="project" value="TreeGrafter"/>
</dbReference>
<protein>
    <recommendedName>
        <fullName evidence="12">Ig-like domain-containing protein</fullName>
    </recommendedName>
</protein>